<keyword evidence="7" id="KW-0472">Membrane</keyword>
<dbReference type="GO" id="GO:0004502">
    <property type="term" value="F:kynurenine 3-monooxygenase activity"/>
    <property type="evidence" value="ECO:0007669"/>
    <property type="project" value="TreeGrafter"/>
</dbReference>
<evidence type="ECO:0000256" key="4">
    <source>
        <dbReference type="ARBA" id="ARBA00022857"/>
    </source>
</evidence>
<dbReference type="PANTHER" id="PTHR46028:SF2">
    <property type="entry name" value="KYNURENINE 3-MONOOXYGENASE"/>
    <property type="match status" value="1"/>
</dbReference>
<keyword evidence="4" id="KW-0521">NADP</keyword>
<keyword evidence="10" id="KW-1185">Reference proteome</keyword>
<proteinExistence type="predicted"/>
<keyword evidence="7" id="KW-1133">Transmembrane helix</keyword>
<evidence type="ECO:0000313" key="10">
    <source>
        <dbReference type="Proteomes" id="UP001251528"/>
    </source>
</evidence>
<dbReference type="PRINTS" id="PR00420">
    <property type="entry name" value="RNGMNOXGNASE"/>
</dbReference>
<evidence type="ECO:0000256" key="5">
    <source>
        <dbReference type="ARBA" id="ARBA00023002"/>
    </source>
</evidence>
<dbReference type="PANTHER" id="PTHR46028">
    <property type="entry name" value="KYNURENINE 3-MONOOXYGENASE"/>
    <property type="match status" value="1"/>
</dbReference>
<dbReference type="InterPro" id="IPR036188">
    <property type="entry name" value="FAD/NAD-bd_sf"/>
</dbReference>
<organism evidence="9 10">
    <name type="scientific">Conoideocrella luteorostrata</name>
    <dbReference type="NCBI Taxonomy" id="1105319"/>
    <lineage>
        <taxon>Eukaryota</taxon>
        <taxon>Fungi</taxon>
        <taxon>Dikarya</taxon>
        <taxon>Ascomycota</taxon>
        <taxon>Pezizomycotina</taxon>
        <taxon>Sordariomycetes</taxon>
        <taxon>Hypocreomycetidae</taxon>
        <taxon>Hypocreales</taxon>
        <taxon>Clavicipitaceae</taxon>
        <taxon>Conoideocrella</taxon>
    </lineage>
</organism>
<dbReference type="InterPro" id="IPR002938">
    <property type="entry name" value="FAD-bd"/>
</dbReference>
<evidence type="ECO:0000256" key="2">
    <source>
        <dbReference type="ARBA" id="ARBA00022630"/>
    </source>
</evidence>
<evidence type="ECO:0000259" key="8">
    <source>
        <dbReference type="Pfam" id="PF01494"/>
    </source>
</evidence>
<dbReference type="Proteomes" id="UP001251528">
    <property type="component" value="Unassembled WGS sequence"/>
</dbReference>
<keyword evidence="2" id="KW-0285">Flavoprotein</keyword>
<name>A0AAJ0FZK4_9HYPO</name>
<sequence length="401" mass="45016">MIHTKDAEGKIKNIPMVYGPQGQVKPNAKLFFNHKLVSCDFDNRVVTFESSQVGQPELLDGMVDDGIALLEKPGTRGKGMKTGTTNGSKMKSVKFDFLIGADGTHSCVRQSMMRALHMDFSQEYLQALWCDFIFPAAEDGGYRMRSTCLHIWPADHSIVICQPDVDGSFRAGMVCDAAKVRYYETHPDEFADFFDKEFPGIIPDILSAQEVTQQFVKHLKIPLKSVKCGTIGFKDRAILLGDSSHTMTPFYAMGMVTGLEDVRVFFQEFRDPKSASQTLAKNTPFCAPGTIDAYSKIRLPDVHAMVDLAAEHYHVLRFGVRSPTARTKKTVESFLSRWAPSWDWTTLYSRIQFGHERFTIVRQKEARQTKIITRLLAGAMGFFTSMVLASLVIFAIGMFAK</sequence>
<dbReference type="SUPFAM" id="SSF51905">
    <property type="entry name" value="FAD/NAD(P)-binding domain"/>
    <property type="match status" value="1"/>
</dbReference>
<dbReference type="GO" id="GO:0070189">
    <property type="term" value="P:kynurenine metabolic process"/>
    <property type="evidence" value="ECO:0007669"/>
    <property type="project" value="TreeGrafter"/>
</dbReference>
<dbReference type="EMBL" id="JASWJB010000147">
    <property type="protein sequence ID" value="KAK2594975.1"/>
    <property type="molecule type" value="Genomic_DNA"/>
</dbReference>
<dbReference type="GO" id="GO:0071949">
    <property type="term" value="F:FAD binding"/>
    <property type="evidence" value="ECO:0007669"/>
    <property type="project" value="InterPro"/>
</dbReference>
<dbReference type="Pfam" id="PF01494">
    <property type="entry name" value="FAD_binding_3"/>
    <property type="match status" value="1"/>
</dbReference>
<reference evidence="9" key="1">
    <citation type="submission" date="2023-06" db="EMBL/GenBank/DDBJ databases">
        <title>Conoideocrella luteorostrata (Hypocreales: Clavicipitaceae), a potential biocontrol fungus for elongate hemlock scale in United States Christmas tree production areas.</title>
        <authorList>
            <person name="Barrett H."/>
            <person name="Lovett B."/>
            <person name="Macias A.M."/>
            <person name="Stajich J.E."/>
            <person name="Kasson M.T."/>
        </authorList>
    </citation>
    <scope>NUCLEOTIDE SEQUENCE</scope>
    <source>
        <strain evidence="9">ARSEF 14590</strain>
    </source>
</reference>
<evidence type="ECO:0000256" key="3">
    <source>
        <dbReference type="ARBA" id="ARBA00022827"/>
    </source>
</evidence>
<keyword evidence="6" id="KW-0503">Monooxygenase</keyword>
<comment type="caution">
    <text evidence="9">The sequence shown here is derived from an EMBL/GenBank/DDBJ whole genome shotgun (WGS) entry which is preliminary data.</text>
</comment>
<accession>A0AAJ0FZK4</accession>
<keyword evidence="5" id="KW-0560">Oxidoreductase</keyword>
<dbReference type="GO" id="GO:0005741">
    <property type="term" value="C:mitochondrial outer membrane"/>
    <property type="evidence" value="ECO:0007669"/>
    <property type="project" value="TreeGrafter"/>
</dbReference>
<evidence type="ECO:0000256" key="1">
    <source>
        <dbReference type="ARBA" id="ARBA00001974"/>
    </source>
</evidence>
<dbReference type="AlphaFoldDB" id="A0AAJ0FZK4"/>
<evidence type="ECO:0000256" key="6">
    <source>
        <dbReference type="ARBA" id="ARBA00023033"/>
    </source>
</evidence>
<dbReference type="Gene3D" id="3.50.50.60">
    <property type="entry name" value="FAD/NAD(P)-binding domain"/>
    <property type="match status" value="1"/>
</dbReference>
<keyword evidence="3" id="KW-0274">FAD</keyword>
<protein>
    <recommendedName>
        <fullName evidence="8">FAD-binding domain-containing protein</fullName>
    </recommendedName>
</protein>
<evidence type="ECO:0000313" key="9">
    <source>
        <dbReference type="EMBL" id="KAK2594975.1"/>
    </source>
</evidence>
<keyword evidence="7" id="KW-0812">Transmembrane</keyword>
<feature type="domain" description="FAD-binding" evidence="8">
    <location>
        <begin position="90"/>
        <end position="265"/>
    </location>
</feature>
<evidence type="ECO:0000256" key="7">
    <source>
        <dbReference type="SAM" id="Phobius"/>
    </source>
</evidence>
<feature type="transmembrane region" description="Helical" evidence="7">
    <location>
        <begin position="375"/>
        <end position="400"/>
    </location>
</feature>
<comment type="cofactor">
    <cofactor evidence="1">
        <name>FAD</name>
        <dbReference type="ChEBI" id="CHEBI:57692"/>
    </cofactor>
</comment>
<gene>
    <name evidence="9" type="ORF">QQS21_007282</name>
</gene>